<evidence type="ECO:0000256" key="1">
    <source>
        <dbReference type="ARBA" id="ARBA00004651"/>
    </source>
</evidence>
<accession>A0A7S1LBP5</accession>
<dbReference type="AlphaFoldDB" id="A0A7S1LBP5"/>
<reference evidence="8" key="1">
    <citation type="submission" date="2021-01" db="EMBL/GenBank/DDBJ databases">
        <authorList>
            <person name="Corre E."/>
            <person name="Pelletier E."/>
            <person name="Niang G."/>
            <person name="Scheremetjew M."/>
            <person name="Finn R."/>
            <person name="Kale V."/>
            <person name="Holt S."/>
            <person name="Cochrane G."/>
            <person name="Meng A."/>
            <person name="Brown T."/>
            <person name="Cohen L."/>
        </authorList>
    </citation>
    <scope>NUCLEOTIDE SEQUENCE</scope>
    <source>
        <strain evidence="8">OF101</strain>
    </source>
</reference>
<dbReference type="PANTHER" id="PTHR36561">
    <property type="entry name" value="HAEMOLYSIN-III RELATED-RELATED"/>
    <property type="match status" value="1"/>
</dbReference>
<keyword evidence="5 7" id="KW-1133">Transmembrane helix</keyword>
<keyword evidence="4 7" id="KW-0812">Transmembrane</keyword>
<feature type="transmembrane region" description="Helical" evidence="7">
    <location>
        <begin position="204"/>
        <end position="221"/>
    </location>
</feature>
<evidence type="ECO:0000256" key="2">
    <source>
        <dbReference type="ARBA" id="ARBA00005542"/>
    </source>
</evidence>
<keyword evidence="6 7" id="KW-0472">Membrane</keyword>
<feature type="transmembrane region" description="Helical" evidence="7">
    <location>
        <begin position="173"/>
        <end position="192"/>
    </location>
</feature>
<evidence type="ECO:0000256" key="7">
    <source>
        <dbReference type="SAM" id="Phobius"/>
    </source>
</evidence>
<gene>
    <name evidence="8" type="ORF">ACAT0790_LOCUS6852</name>
</gene>
<dbReference type="InterPro" id="IPR021910">
    <property type="entry name" value="NGX6/PGAP6/MYMK"/>
</dbReference>
<dbReference type="EMBL" id="HBGE01011655">
    <property type="protein sequence ID" value="CAD9099922.1"/>
    <property type="molecule type" value="Transcribed_RNA"/>
</dbReference>
<dbReference type="GO" id="GO:0005886">
    <property type="term" value="C:plasma membrane"/>
    <property type="evidence" value="ECO:0007669"/>
    <property type="project" value="UniProtKB-SubCell"/>
</dbReference>
<sequence>MGARPPPVPTLQPDMPLSGHILTFMLTCVTDLALIPPLIVMRRYRRHFEIYVGCVMLVSAFAYNFLDAMNRGDAAEKSWELFIKEEEWHRISNVSSTTYICLLLIHLMCVPSPDAEIALRYCAASLVLLAQVKDGFWMQESCYTLYVVSTFALLLVARYVSVAQLPVYGTSGNLLRGALLGAAAGICFYFGLDDAHDEFRFAHGLSHLFGGLALTFLWNLVPRPKKKDEDSLSRLSLYR</sequence>
<evidence type="ECO:0000256" key="5">
    <source>
        <dbReference type="ARBA" id="ARBA00022989"/>
    </source>
</evidence>
<organism evidence="8">
    <name type="scientific">Alexandrium catenella</name>
    <name type="common">Red tide dinoflagellate</name>
    <name type="synonym">Gonyaulax catenella</name>
    <dbReference type="NCBI Taxonomy" id="2925"/>
    <lineage>
        <taxon>Eukaryota</taxon>
        <taxon>Sar</taxon>
        <taxon>Alveolata</taxon>
        <taxon>Dinophyceae</taxon>
        <taxon>Gonyaulacales</taxon>
        <taxon>Pyrocystaceae</taxon>
        <taxon>Alexandrium</taxon>
    </lineage>
</organism>
<feature type="transmembrane region" description="Helical" evidence="7">
    <location>
        <begin position="143"/>
        <end position="161"/>
    </location>
</feature>
<evidence type="ECO:0000313" key="8">
    <source>
        <dbReference type="EMBL" id="CAD9099922.1"/>
    </source>
</evidence>
<evidence type="ECO:0000256" key="4">
    <source>
        <dbReference type="ARBA" id="ARBA00022692"/>
    </source>
</evidence>
<protein>
    <submittedName>
        <fullName evidence="8">Uncharacterized protein</fullName>
    </submittedName>
</protein>
<evidence type="ECO:0000256" key="6">
    <source>
        <dbReference type="ARBA" id="ARBA00023136"/>
    </source>
</evidence>
<comment type="subcellular location">
    <subcellularLocation>
        <location evidence="1">Cell membrane</location>
        <topology evidence="1">Multi-pass membrane protein</topology>
    </subcellularLocation>
</comment>
<comment type="similarity">
    <text evidence="2">Belongs to the TMEM8 family.</text>
</comment>
<proteinExistence type="inferred from homology"/>
<dbReference type="Pfam" id="PF12036">
    <property type="entry name" value="DUF3522"/>
    <property type="match status" value="1"/>
</dbReference>
<name>A0A7S1LBP5_ALECA</name>
<feature type="transmembrane region" description="Helical" evidence="7">
    <location>
        <begin position="48"/>
        <end position="66"/>
    </location>
</feature>
<evidence type="ECO:0000256" key="3">
    <source>
        <dbReference type="ARBA" id="ARBA00022475"/>
    </source>
</evidence>
<keyword evidence="3" id="KW-1003">Cell membrane</keyword>
<feature type="transmembrane region" description="Helical" evidence="7">
    <location>
        <begin position="20"/>
        <end position="41"/>
    </location>
</feature>
<dbReference type="PANTHER" id="PTHR36561:SF1">
    <property type="entry name" value="TRANSMEMBRANE PROTEIN 147"/>
    <property type="match status" value="1"/>
</dbReference>